<sequence length="171" mass="18437">MASLLLETAVSQQHNLTHIAGIDEAGRGALAGPVVAAAVIFPRNRRIEALLSGVNDSKQLSAKKRALFYELIIEHALAYGIGQQPAAVIDEIGIMPANKLAMQTAVQQLAPAPHFLLIDGRIRLPQLNIPQKAIIRGDSKSLSIAAASILAKVTRDRLMVALNQQYPRYGF</sequence>
<dbReference type="Pfam" id="PF01351">
    <property type="entry name" value="RNase_HII"/>
    <property type="match status" value="1"/>
</dbReference>
<evidence type="ECO:0000256" key="8">
    <source>
        <dbReference type="ARBA" id="ARBA00022490"/>
    </source>
</evidence>
<keyword evidence="13" id="KW-0464">Manganese</keyword>
<comment type="cofactor">
    <cofactor evidence="3">
        <name>Mg(2+)</name>
        <dbReference type="ChEBI" id="CHEBI:18420"/>
    </cofactor>
</comment>
<dbReference type="InterPro" id="IPR024567">
    <property type="entry name" value="RNase_HII/HIII_dom"/>
</dbReference>
<proteinExistence type="inferred from homology"/>
<dbReference type="GO" id="GO:0005737">
    <property type="term" value="C:cytoplasm"/>
    <property type="evidence" value="ECO:0007669"/>
    <property type="project" value="UniProtKB-SubCell"/>
</dbReference>
<comment type="cofactor">
    <cofactor evidence="2">
        <name>Mn(2+)</name>
        <dbReference type="ChEBI" id="CHEBI:29035"/>
    </cofactor>
</comment>
<evidence type="ECO:0000256" key="3">
    <source>
        <dbReference type="ARBA" id="ARBA00001946"/>
    </source>
</evidence>
<name>A0A3B0UJ17_9ZZZZ</name>
<evidence type="ECO:0000256" key="5">
    <source>
        <dbReference type="ARBA" id="ARBA00007383"/>
    </source>
</evidence>
<dbReference type="GO" id="GO:0003723">
    <property type="term" value="F:RNA binding"/>
    <property type="evidence" value="ECO:0007669"/>
    <property type="project" value="InterPro"/>
</dbReference>
<evidence type="ECO:0000256" key="4">
    <source>
        <dbReference type="ARBA" id="ARBA00004496"/>
    </source>
</evidence>
<evidence type="ECO:0000256" key="1">
    <source>
        <dbReference type="ARBA" id="ARBA00000077"/>
    </source>
</evidence>
<evidence type="ECO:0000256" key="9">
    <source>
        <dbReference type="ARBA" id="ARBA00022722"/>
    </source>
</evidence>
<dbReference type="GO" id="GO:0004523">
    <property type="term" value="F:RNA-DNA hybrid ribonuclease activity"/>
    <property type="evidence" value="ECO:0007669"/>
    <property type="project" value="UniProtKB-EC"/>
</dbReference>
<dbReference type="GO" id="GO:0046872">
    <property type="term" value="F:metal ion binding"/>
    <property type="evidence" value="ECO:0007669"/>
    <property type="project" value="UniProtKB-KW"/>
</dbReference>
<evidence type="ECO:0000256" key="12">
    <source>
        <dbReference type="ARBA" id="ARBA00022801"/>
    </source>
</evidence>
<comment type="similarity">
    <text evidence="5">Belongs to the RNase HII family.</text>
</comment>
<dbReference type="PROSITE" id="PS51975">
    <property type="entry name" value="RNASE_H_2"/>
    <property type="match status" value="1"/>
</dbReference>
<dbReference type="SUPFAM" id="SSF53098">
    <property type="entry name" value="Ribonuclease H-like"/>
    <property type="match status" value="1"/>
</dbReference>
<dbReference type="CDD" id="cd07182">
    <property type="entry name" value="RNase_HII_bacteria_HII_like"/>
    <property type="match status" value="1"/>
</dbReference>
<dbReference type="InterPro" id="IPR036397">
    <property type="entry name" value="RNaseH_sf"/>
</dbReference>
<dbReference type="PANTHER" id="PTHR10954:SF18">
    <property type="entry name" value="RIBONUCLEASE HII"/>
    <property type="match status" value="1"/>
</dbReference>
<dbReference type="InterPro" id="IPR001352">
    <property type="entry name" value="RNase_HII/HIII"/>
</dbReference>
<evidence type="ECO:0000256" key="10">
    <source>
        <dbReference type="ARBA" id="ARBA00022723"/>
    </source>
</evidence>
<organism evidence="15">
    <name type="scientific">hydrothermal vent metagenome</name>
    <dbReference type="NCBI Taxonomy" id="652676"/>
    <lineage>
        <taxon>unclassified sequences</taxon>
        <taxon>metagenomes</taxon>
        <taxon>ecological metagenomes</taxon>
    </lineage>
</organism>
<reference evidence="15" key="1">
    <citation type="submission" date="2018-06" db="EMBL/GenBank/DDBJ databases">
        <authorList>
            <person name="Zhirakovskaya E."/>
        </authorList>
    </citation>
    <scope>NUCLEOTIDE SEQUENCE</scope>
</reference>
<evidence type="ECO:0000313" key="15">
    <source>
        <dbReference type="EMBL" id="VAW31005.1"/>
    </source>
</evidence>
<dbReference type="EMBL" id="UOEU01000133">
    <property type="protein sequence ID" value="VAW31005.1"/>
    <property type="molecule type" value="Genomic_DNA"/>
</dbReference>
<gene>
    <name evidence="15" type="ORF">MNBD_CHLOROFLEXI01-966</name>
</gene>
<dbReference type="EC" id="3.1.26.4" evidence="6"/>
<feature type="non-terminal residue" evidence="15">
    <location>
        <position position="171"/>
    </location>
</feature>
<dbReference type="GO" id="GO:0006298">
    <property type="term" value="P:mismatch repair"/>
    <property type="evidence" value="ECO:0007669"/>
    <property type="project" value="TreeGrafter"/>
</dbReference>
<comment type="subcellular location">
    <subcellularLocation>
        <location evidence="4">Cytoplasm</location>
    </subcellularLocation>
</comment>
<keyword evidence="11" id="KW-0255">Endonuclease</keyword>
<evidence type="ECO:0000256" key="13">
    <source>
        <dbReference type="ARBA" id="ARBA00023211"/>
    </source>
</evidence>
<dbReference type="AlphaFoldDB" id="A0A3B0UJ17"/>
<dbReference type="GO" id="GO:0032299">
    <property type="term" value="C:ribonuclease H2 complex"/>
    <property type="evidence" value="ECO:0007669"/>
    <property type="project" value="TreeGrafter"/>
</dbReference>
<dbReference type="NCBIfam" id="NF000595">
    <property type="entry name" value="PRK00015.1-3"/>
    <property type="match status" value="1"/>
</dbReference>
<dbReference type="Gene3D" id="3.30.420.10">
    <property type="entry name" value="Ribonuclease H-like superfamily/Ribonuclease H"/>
    <property type="match status" value="1"/>
</dbReference>
<protein>
    <recommendedName>
        <fullName evidence="7">Ribonuclease HII</fullName>
        <ecNumber evidence="6">3.1.26.4</ecNumber>
    </recommendedName>
</protein>
<evidence type="ECO:0000256" key="11">
    <source>
        <dbReference type="ARBA" id="ARBA00022759"/>
    </source>
</evidence>
<keyword evidence="10" id="KW-0479">Metal-binding</keyword>
<comment type="catalytic activity">
    <reaction evidence="1">
        <text>Endonucleolytic cleavage to 5'-phosphomonoester.</text>
        <dbReference type="EC" id="3.1.26.4"/>
    </reaction>
</comment>
<dbReference type="InterPro" id="IPR022898">
    <property type="entry name" value="RNase_HII"/>
</dbReference>
<dbReference type="GO" id="GO:0043137">
    <property type="term" value="P:DNA replication, removal of RNA primer"/>
    <property type="evidence" value="ECO:0007669"/>
    <property type="project" value="TreeGrafter"/>
</dbReference>
<evidence type="ECO:0000259" key="14">
    <source>
        <dbReference type="PROSITE" id="PS51975"/>
    </source>
</evidence>
<evidence type="ECO:0000256" key="7">
    <source>
        <dbReference type="ARBA" id="ARBA00019179"/>
    </source>
</evidence>
<evidence type="ECO:0000256" key="6">
    <source>
        <dbReference type="ARBA" id="ARBA00012180"/>
    </source>
</evidence>
<evidence type="ECO:0000256" key="2">
    <source>
        <dbReference type="ARBA" id="ARBA00001936"/>
    </source>
</evidence>
<dbReference type="InterPro" id="IPR012337">
    <property type="entry name" value="RNaseH-like_sf"/>
</dbReference>
<keyword evidence="9" id="KW-0540">Nuclease</keyword>
<feature type="domain" description="RNase H type-2" evidence="14">
    <location>
        <begin position="17"/>
        <end position="171"/>
    </location>
</feature>
<dbReference type="PANTHER" id="PTHR10954">
    <property type="entry name" value="RIBONUCLEASE H2 SUBUNIT A"/>
    <property type="match status" value="1"/>
</dbReference>
<keyword evidence="8" id="KW-0963">Cytoplasm</keyword>
<keyword evidence="12 15" id="KW-0378">Hydrolase</keyword>
<accession>A0A3B0UJ17</accession>